<evidence type="ECO:0000313" key="4">
    <source>
        <dbReference type="EMBL" id="SFE39215.1"/>
    </source>
</evidence>
<dbReference type="SUPFAM" id="SSF53822">
    <property type="entry name" value="Periplasmic binding protein-like I"/>
    <property type="match status" value="1"/>
</dbReference>
<dbReference type="AlphaFoldDB" id="A0A1I2A593"/>
<dbReference type="PANTHER" id="PTHR47235">
    <property type="entry name" value="BLR6548 PROTEIN"/>
    <property type="match status" value="1"/>
</dbReference>
<keyword evidence="5" id="KW-1185">Reference proteome</keyword>
<organism evidence="4 5">
    <name type="scientific">Blastococcus tunisiensis</name>
    <dbReference type="NCBI Taxonomy" id="1798228"/>
    <lineage>
        <taxon>Bacteria</taxon>
        <taxon>Bacillati</taxon>
        <taxon>Actinomycetota</taxon>
        <taxon>Actinomycetes</taxon>
        <taxon>Geodermatophilales</taxon>
        <taxon>Geodermatophilaceae</taxon>
        <taxon>Blastococcus</taxon>
    </lineage>
</organism>
<evidence type="ECO:0000256" key="2">
    <source>
        <dbReference type="ARBA" id="ARBA00022729"/>
    </source>
</evidence>
<dbReference type="STRING" id="1798228.SAMN05216574_103236"/>
<dbReference type="InterPro" id="IPR028082">
    <property type="entry name" value="Peripla_BP_I"/>
</dbReference>
<dbReference type="Pfam" id="PF13458">
    <property type="entry name" value="Peripla_BP_6"/>
    <property type="match status" value="1"/>
</dbReference>
<sequence>MVTRMNGRALAATVAATTLLTACGGGDEDSGGDAGAGGTTYNQAWLVDFSGPYADVYNELQAAREATNEWWNETVGSEIGVQLAGEPYDHRYDAAQVASLWPGILSELEPIMAMGVGGPDVAALQQRLPQDQVPLLMNTAGYGYAWSADQWVFNPRATYAHEATGFVDWFKEDRGLDRPVRVAMISSEAAPAYVDIVDGMEAFAEDFPDMAEVVAVEFADVQPAALNSQVSRIVDAEADVIIIQTNTTQAVVTKQALESLGVEIPIMLSSHNSLQATGAAAGGIEELEGDYESYGFVVPAAQEGTAYDFYQMLVEDYGLEAEWTVPTVQGIAHQLYANRTVEHAVEMVGAENLTGQAMYDALLDVELTAEDLFEFLPPLDWTEEAPFPTSGLTTSIGTIEDGEYARAELDHEIPELEKW</sequence>
<dbReference type="PANTHER" id="PTHR47235:SF1">
    <property type="entry name" value="BLR6548 PROTEIN"/>
    <property type="match status" value="1"/>
</dbReference>
<reference evidence="5" key="1">
    <citation type="submission" date="2016-10" db="EMBL/GenBank/DDBJ databases">
        <authorList>
            <person name="Varghese N."/>
            <person name="Submissions S."/>
        </authorList>
    </citation>
    <scope>NUCLEOTIDE SEQUENCE [LARGE SCALE GENOMIC DNA]</scope>
    <source>
        <strain evidence="5">DSM 46838</strain>
    </source>
</reference>
<protein>
    <submittedName>
        <fullName evidence="4">ABC-type branched-chain amino acid transport system, substrate-binding protein</fullName>
    </submittedName>
</protein>
<evidence type="ECO:0000259" key="3">
    <source>
        <dbReference type="Pfam" id="PF13458"/>
    </source>
</evidence>
<accession>A0A1I2A593</accession>
<comment type="similarity">
    <text evidence="1">Belongs to the leucine-binding protein family.</text>
</comment>
<evidence type="ECO:0000256" key="1">
    <source>
        <dbReference type="ARBA" id="ARBA00010062"/>
    </source>
</evidence>
<gene>
    <name evidence="4" type="ORF">SAMN05216574_103236</name>
</gene>
<dbReference type="Proteomes" id="UP000198589">
    <property type="component" value="Unassembled WGS sequence"/>
</dbReference>
<feature type="domain" description="Leucine-binding protein" evidence="3">
    <location>
        <begin position="44"/>
        <end position="366"/>
    </location>
</feature>
<keyword evidence="2" id="KW-0732">Signal</keyword>
<dbReference type="PROSITE" id="PS51257">
    <property type="entry name" value="PROKAR_LIPOPROTEIN"/>
    <property type="match status" value="1"/>
</dbReference>
<evidence type="ECO:0000313" key="5">
    <source>
        <dbReference type="Proteomes" id="UP000198589"/>
    </source>
</evidence>
<dbReference type="Gene3D" id="3.40.50.2300">
    <property type="match status" value="2"/>
</dbReference>
<proteinExistence type="inferred from homology"/>
<dbReference type="EMBL" id="FOND01000003">
    <property type="protein sequence ID" value="SFE39215.1"/>
    <property type="molecule type" value="Genomic_DNA"/>
</dbReference>
<name>A0A1I2A593_9ACTN</name>
<dbReference type="InterPro" id="IPR028081">
    <property type="entry name" value="Leu-bd"/>
</dbReference>